<keyword evidence="2" id="KW-1185">Reference proteome</keyword>
<proteinExistence type="predicted"/>
<dbReference type="Proteomes" id="UP000019024">
    <property type="component" value="Chromosome"/>
</dbReference>
<dbReference type="RefSeq" id="WP_157231316.1">
    <property type="nucleotide sequence ID" value="NZ_CP007055.1"/>
</dbReference>
<dbReference type="GeneID" id="43330763"/>
<evidence type="ECO:0000313" key="1">
    <source>
        <dbReference type="EMBL" id="AHG00801.1"/>
    </source>
</evidence>
<organism evidence="1 2">
    <name type="scientific">Halostagnicola larsenii XH-48</name>
    <dbReference type="NCBI Taxonomy" id="797299"/>
    <lineage>
        <taxon>Archaea</taxon>
        <taxon>Methanobacteriati</taxon>
        <taxon>Methanobacteriota</taxon>
        <taxon>Stenosarchaea group</taxon>
        <taxon>Halobacteria</taxon>
        <taxon>Halobacteriales</taxon>
        <taxon>Natrialbaceae</taxon>
        <taxon>Halostagnicola</taxon>
    </lineage>
</organism>
<name>W0JQ20_9EURY</name>
<evidence type="ECO:0000313" key="2">
    <source>
        <dbReference type="Proteomes" id="UP000019024"/>
    </source>
</evidence>
<gene>
    <name evidence="1" type="ORF">HALLA_08310</name>
</gene>
<dbReference type="KEGG" id="hlr:HALLA_08310"/>
<protein>
    <submittedName>
        <fullName evidence="1">Uncharacterized protein</fullName>
    </submittedName>
</protein>
<reference evidence="1 2" key="1">
    <citation type="submission" date="2014-01" db="EMBL/GenBank/DDBJ databases">
        <authorList>
            <consortium name="DOE Joint Genome Institute"/>
            <person name="Anderson I."/>
            <person name="Huntemann M."/>
            <person name="Han J."/>
            <person name="Chen A."/>
            <person name="Kyrpides N."/>
            <person name="Mavromatis K."/>
            <person name="Markowitz V."/>
            <person name="Palaniappan K."/>
            <person name="Ivanova N."/>
            <person name="Schaumberg A."/>
            <person name="Pati A."/>
            <person name="Liolios K."/>
            <person name="Nordberg H.P."/>
            <person name="Cantor M.N."/>
            <person name="Hua S.X."/>
            <person name="Woyke T."/>
        </authorList>
    </citation>
    <scope>NUCLEOTIDE SEQUENCE [LARGE SCALE GENOMIC DNA]</scope>
    <source>
        <strain evidence="1 2">XH-48</strain>
    </source>
</reference>
<accession>W0JQ20</accession>
<sequence>MIATIGAIASIDVIAATQRAGALGRCLEMSHHSVERTVSGGARDEC</sequence>
<dbReference type="AlphaFoldDB" id="W0JQ20"/>
<dbReference type="EMBL" id="CP007055">
    <property type="protein sequence ID" value="AHG00801.1"/>
    <property type="molecule type" value="Genomic_DNA"/>
</dbReference>
<dbReference type="HOGENOM" id="CLU_3178461_0_0_2"/>
<dbReference type="OrthoDB" id="378048at2157"/>